<feature type="compositionally biased region" description="Pro residues" evidence="8">
    <location>
        <begin position="350"/>
        <end position="360"/>
    </location>
</feature>
<evidence type="ECO:0000256" key="4">
    <source>
        <dbReference type="ARBA" id="ARBA00022741"/>
    </source>
</evidence>
<keyword evidence="4 7" id="KW-0547">Nucleotide-binding</keyword>
<dbReference type="PROSITE" id="PS00107">
    <property type="entry name" value="PROTEIN_KINASE_ATP"/>
    <property type="match status" value="1"/>
</dbReference>
<evidence type="ECO:0000256" key="1">
    <source>
        <dbReference type="ARBA" id="ARBA00012513"/>
    </source>
</evidence>
<evidence type="ECO:0000256" key="8">
    <source>
        <dbReference type="SAM" id="MobiDB-lite"/>
    </source>
</evidence>
<reference evidence="11 12" key="1">
    <citation type="submission" date="2018-08" db="EMBL/GenBank/DDBJ databases">
        <title>Genomic Encyclopedia of Archaeal and Bacterial Type Strains, Phase II (KMG-II): from individual species to whole genera.</title>
        <authorList>
            <person name="Goeker M."/>
        </authorList>
    </citation>
    <scope>NUCLEOTIDE SEQUENCE [LARGE SCALE GENOMIC DNA]</scope>
    <source>
        <strain evidence="11 12">DSM 45791</strain>
    </source>
</reference>
<dbReference type="InterPro" id="IPR000719">
    <property type="entry name" value="Prot_kinase_dom"/>
</dbReference>
<evidence type="ECO:0000256" key="3">
    <source>
        <dbReference type="ARBA" id="ARBA00022679"/>
    </source>
</evidence>
<feature type="compositionally biased region" description="Low complexity" evidence="8">
    <location>
        <begin position="305"/>
        <end position="317"/>
    </location>
</feature>
<sequence>MSGALSGLLLSARRYSDGVDGVGALVNGLLSGLHSAFGLRVCNGDWLLTTILAGGFFALAPIAAAMLVAMIRKVSGNNYNPVMVILFTGIGVVGNLLLPLSAFSGATDALRQLAADGFGAGRSLQEKFCYVLNTQDELLAGSPRAGLAITSGYEAAPVRWLSIAALVVVPAFILFWITKQAKNAFRGGARWPARLYYAPFVLLVFFTLDLPVGVVGLLWLGFLPVSAVGVLAVKLLGTPSDAVLHKEPATAEPGAKAMGEQRPMPPSQPKPLPQTKPQTPAPSAQMASQQAPMPRQNPPTKMYSQAQPQPQAPRTQVQPPPVRPQPRPLPPPTRVQPAAPSQAGLAMTPGPLPWATPPAPDPDKTVYNPLDAPTKFDSTGDSFGGRFRRIRQLGAGGFGKVWLAMDANLNRQVAIKIAHTSDADTQERMYREARALAAVRHENCVHVYDILEEEDGIAIVMEYVEGLSLAQAMQRNGLLDDVSAARLWSTLAGALNAAHEKSVLHRDLKPSNVIIDNDGIPHLIDFGLARRRGDSTLTATGMMMGTPDYLAPEVARGDSASPASDAWQLAATVSYALTGSPPRGTRENPMAALLAGANAEPNTKLPERSVHRRLLMASLDKEPGHRPTLGRVQQQLDGWLSNTGVSQKGPVTAFTRRI</sequence>
<dbReference type="InterPro" id="IPR008271">
    <property type="entry name" value="Ser/Thr_kinase_AS"/>
</dbReference>
<keyword evidence="2" id="KW-0723">Serine/threonine-protein kinase</keyword>
<keyword evidence="3" id="KW-0808">Transferase</keyword>
<feature type="compositionally biased region" description="Low complexity" evidence="8">
    <location>
        <begin position="275"/>
        <end position="294"/>
    </location>
</feature>
<evidence type="ECO:0000259" key="10">
    <source>
        <dbReference type="PROSITE" id="PS50011"/>
    </source>
</evidence>
<name>A0A3E0HQZ5_9PSEU</name>
<dbReference type="PRINTS" id="PR01217">
    <property type="entry name" value="PRICHEXTENSN"/>
</dbReference>
<dbReference type="PROSITE" id="PS00108">
    <property type="entry name" value="PROTEIN_KINASE_ST"/>
    <property type="match status" value="1"/>
</dbReference>
<dbReference type="CDD" id="cd14014">
    <property type="entry name" value="STKc_PknB_like"/>
    <property type="match status" value="1"/>
</dbReference>
<evidence type="ECO:0000313" key="11">
    <source>
        <dbReference type="EMBL" id="REH48656.1"/>
    </source>
</evidence>
<feature type="compositionally biased region" description="Pro residues" evidence="8">
    <location>
        <begin position="263"/>
        <end position="274"/>
    </location>
</feature>
<gene>
    <name evidence="11" type="ORF">BCF44_105515</name>
</gene>
<evidence type="ECO:0000256" key="7">
    <source>
        <dbReference type="PROSITE-ProRule" id="PRU10141"/>
    </source>
</evidence>
<feature type="binding site" evidence="7">
    <location>
        <position position="416"/>
    </location>
    <ligand>
        <name>ATP</name>
        <dbReference type="ChEBI" id="CHEBI:30616"/>
    </ligand>
</feature>
<dbReference type="EC" id="2.7.11.1" evidence="1"/>
<dbReference type="InterPro" id="IPR017441">
    <property type="entry name" value="Protein_kinase_ATP_BS"/>
</dbReference>
<dbReference type="SUPFAM" id="SSF56112">
    <property type="entry name" value="Protein kinase-like (PK-like)"/>
    <property type="match status" value="1"/>
</dbReference>
<keyword evidence="9" id="KW-0472">Membrane</keyword>
<keyword evidence="9" id="KW-1133">Transmembrane helix</keyword>
<evidence type="ECO:0000256" key="2">
    <source>
        <dbReference type="ARBA" id="ARBA00022527"/>
    </source>
</evidence>
<dbReference type="EMBL" id="QUNO01000005">
    <property type="protein sequence ID" value="REH48656.1"/>
    <property type="molecule type" value="Genomic_DNA"/>
</dbReference>
<dbReference type="InterPro" id="IPR011009">
    <property type="entry name" value="Kinase-like_dom_sf"/>
</dbReference>
<dbReference type="AlphaFoldDB" id="A0A3E0HQZ5"/>
<comment type="caution">
    <text evidence="11">The sequence shown here is derived from an EMBL/GenBank/DDBJ whole genome shotgun (WGS) entry which is preliminary data.</text>
</comment>
<evidence type="ECO:0000256" key="6">
    <source>
        <dbReference type="ARBA" id="ARBA00022840"/>
    </source>
</evidence>
<dbReference type="GO" id="GO:0004674">
    <property type="term" value="F:protein serine/threonine kinase activity"/>
    <property type="evidence" value="ECO:0007669"/>
    <property type="project" value="UniProtKB-KW"/>
</dbReference>
<dbReference type="SMART" id="SM00220">
    <property type="entry name" value="S_TKc"/>
    <property type="match status" value="1"/>
</dbReference>
<accession>A0A3E0HQZ5</accession>
<feature type="domain" description="Protein kinase" evidence="10">
    <location>
        <begin position="387"/>
        <end position="640"/>
    </location>
</feature>
<dbReference type="GO" id="GO:0005524">
    <property type="term" value="F:ATP binding"/>
    <property type="evidence" value="ECO:0007669"/>
    <property type="project" value="UniProtKB-UniRule"/>
</dbReference>
<organism evidence="11 12">
    <name type="scientific">Kutzneria buriramensis</name>
    <dbReference type="NCBI Taxonomy" id="1045776"/>
    <lineage>
        <taxon>Bacteria</taxon>
        <taxon>Bacillati</taxon>
        <taxon>Actinomycetota</taxon>
        <taxon>Actinomycetes</taxon>
        <taxon>Pseudonocardiales</taxon>
        <taxon>Pseudonocardiaceae</taxon>
        <taxon>Kutzneria</taxon>
    </lineage>
</organism>
<dbReference type="PROSITE" id="PS50011">
    <property type="entry name" value="PROTEIN_KINASE_DOM"/>
    <property type="match status" value="1"/>
</dbReference>
<evidence type="ECO:0000256" key="5">
    <source>
        <dbReference type="ARBA" id="ARBA00022777"/>
    </source>
</evidence>
<feature type="region of interest" description="Disordered" evidence="8">
    <location>
        <begin position="246"/>
        <end position="366"/>
    </location>
</feature>
<feature type="compositionally biased region" description="Pro residues" evidence="8">
    <location>
        <begin position="318"/>
        <end position="334"/>
    </location>
</feature>
<evidence type="ECO:0000256" key="9">
    <source>
        <dbReference type="SAM" id="Phobius"/>
    </source>
</evidence>
<feature type="transmembrane region" description="Helical" evidence="9">
    <location>
        <begin position="197"/>
        <end position="222"/>
    </location>
</feature>
<proteinExistence type="predicted"/>
<protein>
    <recommendedName>
        <fullName evidence="1">non-specific serine/threonine protein kinase</fullName>
        <ecNumber evidence="1">2.7.11.1</ecNumber>
    </recommendedName>
</protein>
<dbReference type="PANTHER" id="PTHR43289:SF6">
    <property type="entry name" value="SERINE_THREONINE-PROTEIN KINASE NEKL-3"/>
    <property type="match status" value="1"/>
</dbReference>
<keyword evidence="5 11" id="KW-0418">Kinase</keyword>
<evidence type="ECO:0000313" key="12">
    <source>
        <dbReference type="Proteomes" id="UP000256269"/>
    </source>
</evidence>
<dbReference type="PANTHER" id="PTHR43289">
    <property type="entry name" value="MITOGEN-ACTIVATED PROTEIN KINASE KINASE KINASE 20-RELATED"/>
    <property type="match status" value="1"/>
</dbReference>
<dbReference type="Gene3D" id="1.10.510.10">
    <property type="entry name" value="Transferase(Phosphotransferase) domain 1"/>
    <property type="match status" value="1"/>
</dbReference>
<feature type="transmembrane region" description="Helical" evidence="9">
    <location>
        <begin position="82"/>
        <end position="103"/>
    </location>
</feature>
<keyword evidence="6 7" id="KW-0067">ATP-binding</keyword>
<keyword evidence="12" id="KW-1185">Reference proteome</keyword>
<keyword evidence="9" id="KW-0812">Transmembrane</keyword>
<feature type="transmembrane region" description="Helical" evidence="9">
    <location>
        <begin position="160"/>
        <end position="177"/>
    </location>
</feature>
<dbReference type="Gene3D" id="3.30.200.20">
    <property type="entry name" value="Phosphorylase Kinase, domain 1"/>
    <property type="match status" value="1"/>
</dbReference>
<dbReference type="Proteomes" id="UP000256269">
    <property type="component" value="Unassembled WGS sequence"/>
</dbReference>
<feature type="transmembrane region" description="Helical" evidence="9">
    <location>
        <begin position="46"/>
        <end position="70"/>
    </location>
</feature>
<dbReference type="Pfam" id="PF00069">
    <property type="entry name" value="Pkinase"/>
    <property type="match status" value="1"/>
</dbReference>
<dbReference type="OrthoDB" id="9762169at2"/>